<dbReference type="PANTHER" id="PTHR42852:SF17">
    <property type="entry name" value="THIOREDOXIN-LIKE PROTEIN HI_1115"/>
    <property type="match status" value="1"/>
</dbReference>
<gene>
    <name evidence="4" type="ORF">IPP15_17745</name>
</gene>
<keyword evidence="2" id="KW-0732">Signal</keyword>
<dbReference type="SUPFAM" id="SSF52833">
    <property type="entry name" value="Thioredoxin-like"/>
    <property type="match status" value="3"/>
</dbReference>
<evidence type="ECO:0000313" key="4">
    <source>
        <dbReference type="EMBL" id="MBK9984184.1"/>
    </source>
</evidence>
<dbReference type="GO" id="GO:0000272">
    <property type="term" value="P:polysaccharide catabolic process"/>
    <property type="evidence" value="ECO:0007669"/>
    <property type="project" value="InterPro"/>
</dbReference>
<dbReference type="GO" id="GO:0016209">
    <property type="term" value="F:antioxidant activity"/>
    <property type="evidence" value="ECO:0007669"/>
    <property type="project" value="InterPro"/>
</dbReference>
<dbReference type="Gene3D" id="1.10.1330.10">
    <property type="entry name" value="Dockerin domain"/>
    <property type="match status" value="1"/>
</dbReference>
<proteinExistence type="predicted"/>
<keyword evidence="1" id="KW-0676">Redox-active center</keyword>
<dbReference type="InterPro" id="IPR036439">
    <property type="entry name" value="Dockerin_dom_sf"/>
</dbReference>
<dbReference type="InterPro" id="IPR018247">
    <property type="entry name" value="EF_Hand_1_Ca_BS"/>
</dbReference>
<dbReference type="PROSITE" id="PS51352">
    <property type="entry name" value="THIOREDOXIN_2"/>
    <property type="match status" value="3"/>
</dbReference>
<feature type="chain" id="PRO_5039086237" evidence="2">
    <location>
        <begin position="20"/>
        <end position="682"/>
    </location>
</feature>
<dbReference type="PROSITE" id="PS00018">
    <property type="entry name" value="EF_HAND_1"/>
    <property type="match status" value="1"/>
</dbReference>
<feature type="domain" description="Thioredoxin" evidence="3">
    <location>
        <begin position="16"/>
        <end position="169"/>
    </location>
</feature>
<feature type="signal peptide" evidence="2">
    <location>
        <begin position="1"/>
        <end position="19"/>
    </location>
</feature>
<dbReference type="Proteomes" id="UP000808337">
    <property type="component" value="Unassembled WGS sequence"/>
</dbReference>
<dbReference type="InterPro" id="IPR036249">
    <property type="entry name" value="Thioredoxin-like_sf"/>
</dbReference>
<dbReference type="EMBL" id="JADKGY010000029">
    <property type="protein sequence ID" value="MBK9984184.1"/>
    <property type="molecule type" value="Genomic_DNA"/>
</dbReference>
<protein>
    <submittedName>
        <fullName evidence="4">Redoxin domain-containing protein</fullName>
    </submittedName>
</protein>
<evidence type="ECO:0000313" key="5">
    <source>
        <dbReference type="Proteomes" id="UP000808337"/>
    </source>
</evidence>
<name>A0A9D7T0N0_9BACT</name>
<organism evidence="4 5">
    <name type="scientific">Candidatus Opimibacter skivensis</name>
    <dbReference type="NCBI Taxonomy" id="2982028"/>
    <lineage>
        <taxon>Bacteria</taxon>
        <taxon>Pseudomonadati</taxon>
        <taxon>Bacteroidota</taxon>
        <taxon>Saprospiria</taxon>
        <taxon>Saprospirales</taxon>
        <taxon>Saprospiraceae</taxon>
        <taxon>Candidatus Opimibacter</taxon>
    </lineage>
</organism>
<dbReference type="Gene3D" id="3.40.30.10">
    <property type="entry name" value="Glutaredoxin"/>
    <property type="match status" value="3"/>
</dbReference>
<dbReference type="GO" id="GO:0016491">
    <property type="term" value="F:oxidoreductase activity"/>
    <property type="evidence" value="ECO:0007669"/>
    <property type="project" value="InterPro"/>
</dbReference>
<evidence type="ECO:0000256" key="2">
    <source>
        <dbReference type="SAM" id="SignalP"/>
    </source>
</evidence>
<dbReference type="InterPro" id="IPR017937">
    <property type="entry name" value="Thioredoxin_CS"/>
</dbReference>
<dbReference type="PROSITE" id="PS00194">
    <property type="entry name" value="THIOREDOXIN_1"/>
    <property type="match status" value="2"/>
</dbReference>
<dbReference type="SUPFAM" id="SSF63446">
    <property type="entry name" value="Type I dockerin domain"/>
    <property type="match status" value="1"/>
</dbReference>
<dbReference type="InterPro" id="IPR013766">
    <property type="entry name" value="Thioredoxin_domain"/>
</dbReference>
<dbReference type="InterPro" id="IPR050553">
    <property type="entry name" value="Thioredoxin_ResA/DsbE_sf"/>
</dbReference>
<evidence type="ECO:0000256" key="1">
    <source>
        <dbReference type="ARBA" id="ARBA00023284"/>
    </source>
</evidence>
<dbReference type="InterPro" id="IPR000866">
    <property type="entry name" value="AhpC/TSA"/>
</dbReference>
<sequence>MRILILFIGMLFISLSLQAQPAPDFTVTDSKGHVRHLYADYLNHGKTVLIEIFFTTCPPCNSIAPLMQPLYEDWGSGNNDVEFIELSNKNFDTDALVNAYQANYNETFIGVGKDGGSLAAVVPYQNGTYGTFFGTPTFIVISPNGTVNFGVSGSGNQATINAIDAALTATGAQKPGQIPIAPDFTVTDIDGQIHHLYADLLNQGKTVVLEIFNSTCTQCATIAPLVQTLYQDWGVGQYDVEFIELTDKNTDTDALLHTYQETHGETYVAVSKDGGSLPAVVPYQDGTFGPQSTDPVFVVIAPNGTVQYNVHGSSNIATIDAINAAIVATGAQNPTLSAQAPDFTVTDSHGQIHHLYADYLNHGKSVLIEVFYTTCPPCNSIAPLMEPFYQEWGAGDHDVEFFELSDKNFDTNTLVNGYQTTYGETFIAAGKDGGSLTAVAPYKSGQFGPWYGTPTYIVIAPDGSMQYNVDGANNQATIAAIDAALLATGAMKPPPPETPVSVIGQVQFLQGTAGVGNAFVQLLNGAGNVMVQDTTDANGSFNLQYLLSQAQPDWKIGVVKNGLLLNGVNAIDLVNIQKHILFIDTLDTPLFKLAADANNSGTISSLDVVTILKLLLGKTQNFPDNQTWIVVPADTDFGPPTQRPPVITSTTIPLSAITSGARLPNFIAVKKGDVNGNATPGQ</sequence>
<feature type="domain" description="Thioredoxin" evidence="3">
    <location>
        <begin position="334"/>
        <end position="487"/>
    </location>
</feature>
<dbReference type="CDD" id="cd14252">
    <property type="entry name" value="Dockerin_like"/>
    <property type="match status" value="1"/>
</dbReference>
<evidence type="ECO:0000259" key="3">
    <source>
        <dbReference type="PROSITE" id="PS51352"/>
    </source>
</evidence>
<dbReference type="PANTHER" id="PTHR42852">
    <property type="entry name" value="THIOL:DISULFIDE INTERCHANGE PROTEIN DSBE"/>
    <property type="match status" value="1"/>
</dbReference>
<feature type="domain" description="Thioredoxin" evidence="3">
    <location>
        <begin position="175"/>
        <end position="328"/>
    </location>
</feature>
<dbReference type="Pfam" id="PF00404">
    <property type="entry name" value="Dockerin_1"/>
    <property type="match status" value="1"/>
</dbReference>
<dbReference type="AlphaFoldDB" id="A0A9D7T0N0"/>
<comment type="caution">
    <text evidence="4">The sequence shown here is derived from an EMBL/GenBank/DDBJ whole genome shotgun (WGS) entry which is preliminary data.</text>
</comment>
<reference evidence="4 5" key="1">
    <citation type="submission" date="2020-10" db="EMBL/GenBank/DDBJ databases">
        <title>Connecting structure to function with the recovery of over 1000 high-quality activated sludge metagenome-assembled genomes encoding full-length rRNA genes using long-read sequencing.</title>
        <authorList>
            <person name="Singleton C.M."/>
            <person name="Petriglieri F."/>
            <person name="Kristensen J.M."/>
            <person name="Kirkegaard R.H."/>
            <person name="Michaelsen T.Y."/>
            <person name="Andersen M.H."/>
            <person name="Karst S.M."/>
            <person name="Dueholm M.S."/>
            <person name="Nielsen P.H."/>
            <person name="Albertsen M."/>
        </authorList>
    </citation>
    <scope>NUCLEOTIDE SEQUENCE [LARGE SCALE GENOMIC DNA]</scope>
    <source>
        <strain evidence="4">Ribe_18-Q3-R11-54_MAXAC.273</strain>
    </source>
</reference>
<accession>A0A9D7T0N0</accession>
<dbReference type="Pfam" id="PF00578">
    <property type="entry name" value="AhpC-TSA"/>
    <property type="match status" value="1"/>
</dbReference>
<dbReference type="GO" id="GO:0004553">
    <property type="term" value="F:hydrolase activity, hydrolyzing O-glycosyl compounds"/>
    <property type="evidence" value="ECO:0007669"/>
    <property type="project" value="InterPro"/>
</dbReference>
<dbReference type="InterPro" id="IPR002105">
    <property type="entry name" value="Dockerin_1_rpt"/>
</dbReference>